<organism evidence="1 2">
    <name type="scientific">Natrinema versiforme JCM 10478</name>
    <dbReference type="NCBI Taxonomy" id="1227496"/>
    <lineage>
        <taxon>Archaea</taxon>
        <taxon>Methanobacteriati</taxon>
        <taxon>Methanobacteriota</taxon>
        <taxon>Stenosarchaea group</taxon>
        <taxon>Halobacteria</taxon>
        <taxon>Halobacteriales</taxon>
        <taxon>Natrialbaceae</taxon>
        <taxon>Natrinema</taxon>
    </lineage>
</organism>
<name>L9XP16_9EURY</name>
<dbReference type="EMBL" id="AOID01000060">
    <property type="protein sequence ID" value="ELY63490.1"/>
    <property type="molecule type" value="Genomic_DNA"/>
</dbReference>
<reference evidence="1 2" key="1">
    <citation type="journal article" date="2014" name="PLoS Genet.">
        <title>Phylogenetically driven sequencing of extremely halophilic archaea reveals strategies for static and dynamic osmo-response.</title>
        <authorList>
            <person name="Becker E.A."/>
            <person name="Seitzer P.M."/>
            <person name="Tritt A."/>
            <person name="Larsen D."/>
            <person name="Krusor M."/>
            <person name="Yao A.I."/>
            <person name="Wu D."/>
            <person name="Madern D."/>
            <person name="Eisen J.A."/>
            <person name="Darling A.E."/>
            <person name="Facciotti M.T."/>
        </authorList>
    </citation>
    <scope>NUCLEOTIDE SEQUENCE [LARGE SCALE GENOMIC DNA]</scope>
    <source>
        <strain evidence="1 2">JCM 10478</strain>
    </source>
</reference>
<dbReference type="STRING" id="1227496.C489_18801"/>
<gene>
    <name evidence="1" type="ORF">C489_18801</name>
</gene>
<dbReference type="Pfam" id="PF24444">
    <property type="entry name" value="DUF7563"/>
    <property type="match status" value="1"/>
</dbReference>
<dbReference type="Proteomes" id="UP000011632">
    <property type="component" value="Unassembled WGS sequence"/>
</dbReference>
<dbReference type="PATRIC" id="fig|1227496.3.peg.3777"/>
<comment type="caution">
    <text evidence="1">The sequence shown here is derived from an EMBL/GenBank/DDBJ whole genome shotgun (WGS) entry which is preliminary data.</text>
</comment>
<accession>L9XP16</accession>
<dbReference type="OrthoDB" id="195311at2157"/>
<proteinExistence type="predicted"/>
<sequence>MPTCSDCGEFVTRDFIRVFGVGGEVDGCPACRTNRELGDGDAATRSE</sequence>
<protein>
    <recommendedName>
        <fullName evidence="3">Small CPxCG-related zinc finger protein</fullName>
    </recommendedName>
</protein>
<dbReference type="InterPro" id="IPR055985">
    <property type="entry name" value="DUF7563"/>
</dbReference>
<dbReference type="AlphaFoldDB" id="L9XP16"/>
<evidence type="ECO:0000313" key="1">
    <source>
        <dbReference type="EMBL" id="ELY63490.1"/>
    </source>
</evidence>
<dbReference type="RefSeq" id="WP_006432855.1">
    <property type="nucleotide sequence ID" value="NZ_AOID01000060.1"/>
</dbReference>
<evidence type="ECO:0008006" key="3">
    <source>
        <dbReference type="Google" id="ProtNLM"/>
    </source>
</evidence>
<keyword evidence="2" id="KW-1185">Reference proteome</keyword>
<evidence type="ECO:0000313" key="2">
    <source>
        <dbReference type="Proteomes" id="UP000011632"/>
    </source>
</evidence>